<evidence type="ECO:0000256" key="2">
    <source>
        <dbReference type="ARBA" id="ARBA00007898"/>
    </source>
</evidence>
<dbReference type="PANTHER" id="PTHR30627">
    <property type="entry name" value="PEPTIDOGLYCAN D,D-TRANSPEPTIDASE"/>
    <property type="match status" value="1"/>
</dbReference>
<dbReference type="PROSITE" id="PS51257">
    <property type="entry name" value="PROKAR_LIPOPROTEIN"/>
    <property type="match status" value="1"/>
</dbReference>
<dbReference type="Pfam" id="PF00905">
    <property type="entry name" value="Transpeptidase"/>
    <property type="match status" value="1"/>
</dbReference>
<keyword evidence="5" id="KW-0378">Hydrolase</keyword>
<gene>
    <name evidence="8" type="primary">blaOXA</name>
    <name evidence="8" type="ORF">GCM10022393_29280</name>
</gene>
<evidence type="ECO:0000256" key="5">
    <source>
        <dbReference type="ARBA" id="ARBA00022801"/>
    </source>
</evidence>
<comment type="caution">
    <text evidence="8">The sequence shown here is derived from an EMBL/GenBank/DDBJ whole genome shotgun (WGS) entry which is preliminary data.</text>
</comment>
<dbReference type="InterPro" id="IPR012338">
    <property type="entry name" value="Beta-lactam/transpept-like"/>
</dbReference>
<dbReference type="EMBL" id="BAABCW010000012">
    <property type="protein sequence ID" value="GAA3513622.1"/>
    <property type="molecule type" value="Genomic_DNA"/>
</dbReference>
<evidence type="ECO:0000256" key="3">
    <source>
        <dbReference type="ARBA" id="ARBA00012865"/>
    </source>
</evidence>
<dbReference type="Proteomes" id="UP001500459">
    <property type="component" value="Unassembled WGS sequence"/>
</dbReference>
<evidence type="ECO:0000313" key="9">
    <source>
        <dbReference type="Proteomes" id="UP001500459"/>
    </source>
</evidence>
<dbReference type="Gene3D" id="3.40.710.10">
    <property type="entry name" value="DD-peptidase/beta-lactamase superfamily"/>
    <property type="match status" value="1"/>
</dbReference>
<protein>
    <recommendedName>
        <fullName evidence="3">beta-lactamase</fullName>
        <ecNumber evidence="3">3.5.2.6</ecNumber>
    </recommendedName>
</protein>
<organism evidence="8 9">
    <name type="scientific">Aquimarina addita</name>
    <dbReference type="NCBI Taxonomy" id="870485"/>
    <lineage>
        <taxon>Bacteria</taxon>
        <taxon>Pseudomonadati</taxon>
        <taxon>Bacteroidota</taxon>
        <taxon>Flavobacteriia</taxon>
        <taxon>Flavobacteriales</taxon>
        <taxon>Flavobacteriaceae</taxon>
        <taxon>Aquimarina</taxon>
    </lineage>
</organism>
<name>A0ABP6UQV0_9FLAO</name>
<dbReference type="EC" id="3.5.2.6" evidence="3"/>
<evidence type="ECO:0000256" key="4">
    <source>
        <dbReference type="ARBA" id="ARBA00022729"/>
    </source>
</evidence>
<keyword evidence="6" id="KW-0046">Antibiotic resistance</keyword>
<feature type="domain" description="Penicillin-binding protein transpeptidase" evidence="7">
    <location>
        <begin position="52"/>
        <end position="254"/>
    </location>
</feature>
<comment type="catalytic activity">
    <reaction evidence="1">
        <text>a beta-lactam + H2O = a substituted beta-amino acid</text>
        <dbReference type="Rhea" id="RHEA:20401"/>
        <dbReference type="ChEBI" id="CHEBI:15377"/>
        <dbReference type="ChEBI" id="CHEBI:35627"/>
        <dbReference type="ChEBI" id="CHEBI:140347"/>
        <dbReference type="EC" id="3.5.2.6"/>
    </reaction>
</comment>
<proteinExistence type="inferred from homology"/>
<evidence type="ECO:0000259" key="7">
    <source>
        <dbReference type="Pfam" id="PF00905"/>
    </source>
</evidence>
<keyword evidence="4" id="KW-0732">Signal</keyword>
<dbReference type="RefSeq" id="WP_344928689.1">
    <property type="nucleotide sequence ID" value="NZ_BAABCW010000012.1"/>
</dbReference>
<reference evidence="9" key="1">
    <citation type="journal article" date="2019" name="Int. J. Syst. Evol. Microbiol.">
        <title>The Global Catalogue of Microorganisms (GCM) 10K type strain sequencing project: providing services to taxonomists for standard genome sequencing and annotation.</title>
        <authorList>
            <consortium name="The Broad Institute Genomics Platform"/>
            <consortium name="The Broad Institute Genome Sequencing Center for Infectious Disease"/>
            <person name="Wu L."/>
            <person name="Ma J."/>
        </authorList>
    </citation>
    <scope>NUCLEOTIDE SEQUENCE [LARGE SCALE GENOMIC DNA]</scope>
    <source>
        <strain evidence="9">JCM 17106</strain>
    </source>
</reference>
<dbReference type="PANTHER" id="PTHR30627:SF6">
    <property type="entry name" value="BETA-LACTAMASE YBXI-RELATED"/>
    <property type="match status" value="1"/>
</dbReference>
<keyword evidence="9" id="KW-1185">Reference proteome</keyword>
<accession>A0ABP6UQV0</accession>
<dbReference type="NCBIfam" id="NF012161">
    <property type="entry name" value="bla_class_D_main"/>
    <property type="match status" value="1"/>
</dbReference>
<comment type="similarity">
    <text evidence="2">Belongs to the class-D beta-lactamase family.</text>
</comment>
<evidence type="ECO:0000256" key="1">
    <source>
        <dbReference type="ARBA" id="ARBA00001526"/>
    </source>
</evidence>
<dbReference type="SUPFAM" id="SSF56601">
    <property type="entry name" value="beta-lactamase/transpeptidase-like"/>
    <property type="match status" value="1"/>
</dbReference>
<evidence type="ECO:0000313" key="8">
    <source>
        <dbReference type="EMBL" id="GAA3513622.1"/>
    </source>
</evidence>
<evidence type="ECO:0000256" key="6">
    <source>
        <dbReference type="ARBA" id="ARBA00023251"/>
    </source>
</evidence>
<sequence length="279" mass="32224">MKNVHLFIVTFLLLSCTQKNKNTSTESKTEETVKNQINVPAFQAIIDSADVTGAILIYNLQTDFYYANDFTWANKGKLPASTYKIPNSIIALETGVVKNDSTLFKWDGQKRAFKIWEQDLLFKDAFQYSCVPCYQEVARNIGLQRMKEHITRFNYGEIKVDSTTIDNFWLVGESKINQFQQIDFLKRFYLSQLPITDRTTKIIKNIMVIEHTPQYSLSGKTGWSVSNGHNGWFVGYVEKGSQTYLFATNIEPTRQFNMDKFPSIRKDITIKALKQMQIL</sequence>
<dbReference type="InterPro" id="IPR050515">
    <property type="entry name" value="Beta-lactam/transpept"/>
</dbReference>
<dbReference type="InterPro" id="IPR001460">
    <property type="entry name" value="PCN-bd_Tpept"/>
</dbReference>